<sequence>MKMFKIVLLLIAPLFCNSLDYNDAELCKPHLTVVPIDPPNYGYYPYFIKLHRCGGSCDITQPNVRECVALETERVKVGVIAISGVPRDTIMAVNHTKCGCQCVAKPSDCDPEVQVWEPNNCLCKCRYADTQPKKCPEGHRWSASSCSCMCDKAPEVCPVGKYWSQRSCGCVCSAHVVGACNQHGKVTNSDCECVDQSDISVNAFRGKQPSDDAKSGRLMLILMVAEFGVLVLVFDAIMYRKKAGFTYFLVRRISCKAKSKDMCHSTMTVDTACSTDKSDHRDPVDHV</sequence>
<feature type="chain" id="PRO_5002715142" evidence="2">
    <location>
        <begin position="19"/>
        <end position="287"/>
    </location>
</feature>
<dbReference type="InParanoid" id="A7SA45"/>
<feature type="transmembrane region" description="Helical" evidence="1">
    <location>
        <begin position="218"/>
        <end position="239"/>
    </location>
</feature>
<keyword evidence="4" id="KW-1185">Reference proteome</keyword>
<keyword evidence="2" id="KW-0732">Signal</keyword>
<keyword evidence="1" id="KW-0812">Transmembrane</keyword>
<dbReference type="eggNOG" id="ENOG502SU5Y">
    <property type="taxonomic scope" value="Eukaryota"/>
</dbReference>
<dbReference type="SUPFAM" id="SSF57501">
    <property type="entry name" value="Cystine-knot cytokines"/>
    <property type="match status" value="1"/>
</dbReference>
<dbReference type="EMBL" id="DS469607">
    <property type="protein sequence ID" value="EDO39428.1"/>
    <property type="molecule type" value="Genomic_DNA"/>
</dbReference>
<dbReference type="GO" id="GO:0070851">
    <property type="term" value="F:growth factor receptor binding"/>
    <property type="evidence" value="ECO:0000318"/>
    <property type="project" value="GO_Central"/>
</dbReference>
<accession>A7SA45</accession>
<dbReference type="Proteomes" id="UP000001593">
    <property type="component" value="Unassembled WGS sequence"/>
</dbReference>
<dbReference type="GO" id="GO:0008284">
    <property type="term" value="P:positive regulation of cell population proliferation"/>
    <property type="evidence" value="ECO:0000318"/>
    <property type="project" value="GO_Central"/>
</dbReference>
<dbReference type="InterPro" id="IPR029034">
    <property type="entry name" value="Cystine-knot_cytokine"/>
</dbReference>
<evidence type="ECO:0000256" key="1">
    <source>
        <dbReference type="SAM" id="Phobius"/>
    </source>
</evidence>
<dbReference type="HOGENOM" id="CLU_970757_0_0_1"/>
<reference evidence="3 4" key="1">
    <citation type="journal article" date="2007" name="Science">
        <title>Sea anemone genome reveals ancestral eumetazoan gene repertoire and genomic organization.</title>
        <authorList>
            <person name="Putnam N.H."/>
            <person name="Srivastava M."/>
            <person name="Hellsten U."/>
            <person name="Dirks B."/>
            <person name="Chapman J."/>
            <person name="Salamov A."/>
            <person name="Terry A."/>
            <person name="Shapiro H."/>
            <person name="Lindquist E."/>
            <person name="Kapitonov V.V."/>
            <person name="Jurka J."/>
            <person name="Genikhovich G."/>
            <person name="Grigoriev I.V."/>
            <person name="Lucas S.M."/>
            <person name="Steele R.E."/>
            <person name="Finnerty J.R."/>
            <person name="Technau U."/>
            <person name="Martindale M.Q."/>
            <person name="Rokhsar D.S."/>
        </authorList>
    </citation>
    <scope>NUCLEOTIDE SEQUENCE [LARGE SCALE GENOMIC DNA]</scope>
    <source>
        <strain evidence="4">CH2 X CH6</strain>
    </source>
</reference>
<dbReference type="AlphaFoldDB" id="A7SA45"/>
<dbReference type="OMA" id="RDTIMAV"/>
<dbReference type="GO" id="GO:0030335">
    <property type="term" value="P:positive regulation of cell migration"/>
    <property type="evidence" value="ECO:0000318"/>
    <property type="project" value="GO_Central"/>
</dbReference>
<name>A7SA45_NEMVE</name>
<dbReference type="PhylomeDB" id="A7SA45"/>
<evidence type="ECO:0000313" key="3">
    <source>
        <dbReference type="EMBL" id="EDO39428.1"/>
    </source>
</evidence>
<feature type="signal peptide" evidence="2">
    <location>
        <begin position="1"/>
        <end position="18"/>
    </location>
</feature>
<evidence type="ECO:0000256" key="2">
    <source>
        <dbReference type="SAM" id="SignalP"/>
    </source>
</evidence>
<dbReference type="KEGG" id="nve:5511068"/>
<dbReference type="GO" id="GO:0005615">
    <property type="term" value="C:extracellular space"/>
    <property type="evidence" value="ECO:0000318"/>
    <property type="project" value="GO_Central"/>
</dbReference>
<organism evidence="3 4">
    <name type="scientific">Nematostella vectensis</name>
    <name type="common">Starlet sea anemone</name>
    <dbReference type="NCBI Taxonomy" id="45351"/>
    <lineage>
        <taxon>Eukaryota</taxon>
        <taxon>Metazoa</taxon>
        <taxon>Cnidaria</taxon>
        <taxon>Anthozoa</taxon>
        <taxon>Hexacorallia</taxon>
        <taxon>Actiniaria</taxon>
        <taxon>Edwardsiidae</taxon>
        <taxon>Nematostella</taxon>
    </lineage>
</organism>
<gene>
    <name evidence="3" type="ORF">NEMVEDRAFT_v1g232929</name>
</gene>
<evidence type="ECO:0000313" key="4">
    <source>
        <dbReference type="Proteomes" id="UP000001593"/>
    </source>
</evidence>
<protein>
    <submittedName>
        <fullName evidence="3">Uncharacterized protein</fullName>
    </submittedName>
</protein>
<keyword evidence="1" id="KW-1133">Transmembrane helix</keyword>
<dbReference type="OrthoDB" id="5971045at2759"/>
<dbReference type="FunFam" id="2.10.90.10:FF:000072">
    <property type="entry name" value="Predicted protein"/>
    <property type="match status" value="1"/>
</dbReference>
<keyword evidence="1" id="KW-0472">Membrane</keyword>
<proteinExistence type="predicted"/>
<dbReference type="Gene3D" id="2.10.90.10">
    <property type="entry name" value="Cystine-knot cytokines"/>
    <property type="match status" value="1"/>
</dbReference>